<name>A0A0V8ENG5_LACLL</name>
<accession>A0A0V8ENG5</accession>
<dbReference type="Proteomes" id="UP000052991">
    <property type="component" value="Unassembled WGS sequence"/>
</dbReference>
<sequence length="65" mass="7365">MLKRGRINFEINKKDHPDDSALFELVIKKGIEYLNANGFNAKIDSVLSNGITTKSMEIIIRDSLE</sequence>
<organism evidence="1 2">
    <name type="scientific">Lactococcus lactis subsp. lactis</name>
    <name type="common">Streptococcus lactis</name>
    <dbReference type="NCBI Taxonomy" id="1360"/>
    <lineage>
        <taxon>Bacteria</taxon>
        <taxon>Bacillati</taxon>
        <taxon>Bacillota</taxon>
        <taxon>Bacilli</taxon>
        <taxon>Lactobacillales</taxon>
        <taxon>Streptococcaceae</taxon>
        <taxon>Lactococcus</taxon>
    </lineage>
</organism>
<comment type="caution">
    <text evidence="1">The sequence shown here is derived from an EMBL/GenBank/DDBJ whole genome shotgun (WGS) entry which is preliminary data.</text>
</comment>
<evidence type="ECO:0000313" key="1">
    <source>
        <dbReference type="EMBL" id="KSU27308.1"/>
    </source>
</evidence>
<proteinExistence type="predicted"/>
<dbReference type="EMBL" id="LKLW01000072">
    <property type="protein sequence ID" value="KSU27308.1"/>
    <property type="molecule type" value="Genomic_DNA"/>
</dbReference>
<protein>
    <submittedName>
        <fullName evidence="1">Uncharacterized protein</fullName>
    </submittedName>
</protein>
<dbReference type="AlphaFoldDB" id="A0A0V8ENG5"/>
<reference evidence="2" key="1">
    <citation type="submission" date="2015-10" db="EMBL/GenBank/DDBJ databases">
        <title>Draft Genome Sequences of 11 Lactococcus lactis subspecies cremoris strains.</title>
        <authorList>
            <person name="Wels M."/>
            <person name="Backus L."/>
            <person name="Boekhorst J."/>
            <person name="Dijkstra A."/>
            <person name="Beerthuizen M."/>
            <person name="Kelly W."/>
            <person name="Siezen R."/>
            <person name="Bachmann H."/>
            <person name="Van Hijum S."/>
        </authorList>
    </citation>
    <scope>NUCLEOTIDE SEQUENCE [LARGE SCALE GENOMIC DNA]</scope>
    <source>
        <strain evidence="2">N42</strain>
    </source>
</reference>
<evidence type="ECO:0000313" key="2">
    <source>
        <dbReference type="Proteomes" id="UP000052991"/>
    </source>
</evidence>
<gene>
    <name evidence="1" type="ORF">N42_1208</name>
</gene>